<feature type="transmembrane region" description="Helical" evidence="9">
    <location>
        <begin position="83"/>
        <end position="106"/>
    </location>
</feature>
<evidence type="ECO:0000256" key="6">
    <source>
        <dbReference type="ARBA" id="ARBA00022989"/>
    </source>
</evidence>
<keyword evidence="8" id="KW-0807">Transducer</keyword>
<dbReference type="Proteomes" id="UP000050525">
    <property type="component" value="Unassembled WGS sequence"/>
</dbReference>
<dbReference type="InterPro" id="IPR017452">
    <property type="entry name" value="GPCR_Rhodpsn_7TM"/>
</dbReference>
<dbReference type="InterPro" id="IPR000276">
    <property type="entry name" value="GPCR_Rhodpsn"/>
</dbReference>
<evidence type="ECO:0000256" key="1">
    <source>
        <dbReference type="ARBA" id="ARBA00004651"/>
    </source>
</evidence>
<evidence type="ECO:0000256" key="2">
    <source>
        <dbReference type="ARBA" id="ARBA00022475"/>
    </source>
</evidence>
<name>A0A151NV59_ALLMI</name>
<keyword evidence="2" id="KW-1003">Cell membrane</keyword>
<evidence type="ECO:0000256" key="4">
    <source>
        <dbReference type="ARBA" id="ARBA00022692"/>
    </source>
</evidence>
<evidence type="ECO:0000313" key="12">
    <source>
        <dbReference type="Proteomes" id="UP000050525"/>
    </source>
</evidence>
<evidence type="ECO:0000256" key="9">
    <source>
        <dbReference type="SAM" id="Phobius"/>
    </source>
</evidence>
<dbReference type="SUPFAM" id="SSF81321">
    <property type="entry name" value="Family A G protein-coupled receptor-like"/>
    <property type="match status" value="1"/>
</dbReference>
<keyword evidence="3" id="KW-0716">Sensory transduction</keyword>
<keyword evidence="12" id="KW-1185">Reference proteome</keyword>
<proteinExistence type="predicted"/>
<evidence type="ECO:0000313" key="11">
    <source>
        <dbReference type="EMBL" id="KYO40757.1"/>
    </source>
</evidence>
<dbReference type="GO" id="GO:0004984">
    <property type="term" value="F:olfactory receptor activity"/>
    <property type="evidence" value="ECO:0007669"/>
    <property type="project" value="InterPro"/>
</dbReference>
<dbReference type="Gene3D" id="1.20.1070.10">
    <property type="entry name" value="Rhodopsin 7-helix transmembrane proteins"/>
    <property type="match status" value="1"/>
</dbReference>
<organism evidence="11 12">
    <name type="scientific">Alligator mississippiensis</name>
    <name type="common">American alligator</name>
    <dbReference type="NCBI Taxonomy" id="8496"/>
    <lineage>
        <taxon>Eukaryota</taxon>
        <taxon>Metazoa</taxon>
        <taxon>Chordata</taxon>
        <taxon>Craniata</taxon>
        <taxon>Vertebrata</taxon>
        <taxon>Euteleostomi</taxon>
        <taxon>Archelosauria</taxon>
        <taxon>Archosauria</taxon>
        <taxon>Crocodylia</taxon>
        <taxon>Alligatoridae</taxon>
        <taxon>Alligatorinae</taxon>
        <taxon>Alligator</taxon>
    </lineage>
</organism>
<evidence type="ECO:0000259" key="10">
    <source>
        <dbReference type="PROSITE" id="PS50262"/>
    </source>
</evidence>
<dbReference type="PROSITE" id="PS50262">
    <property type="entry name" value="G_PROTEIN_RECEP_F1_2"/>
    <property type="match status" value="1"/>
</dbReference>
<keyword evidence="4 9" id="KW-0812">Transmembrane</keyword>
<gene>
    <name evidence="11" type="ORF">Y1Q_0009433</name>
</gene>
<evidence type="ECO:0000256" key="7">
    <source>
        <dbReference type="ARBA" id="ARBA00023136"/>
    </source>
</evidence>
<sequence>MYFFLFTLSLSETCYTFVIIPNMLATLLSRGKPISLAGCTLQMYLFLSLTGTNCSLLAVMGYDRYVAICHPLRYPVLMNPRACVQLVAVCYFCGFLFPVLEVYLIFCLPYCGPKTINHFFCDASPVLQ</sequence>
<dbReference type="GO" id="GO:0004930">
    <property type="term" value="F:G protein-coupled receptor activity"/>
    <property type="evidence" value="ECO:0007669"/>
    <property type="project" value="InterPro"/>
</dbReference>
<reference evidence="11 12" key="1">
    <citation type="journal article" date="2012" name="Genome Biol.">
        <title>Sequencing three crocodilian genomes to illuminate the evolution of archosaurs and amniotes.</title>
        <authorList>
            <person name="St John J.A."/>
            <person name="Braun E.L."/>
            <person name="Isberg S.R."/>
            <person name="Miles L.G."/>
            <person name="Chong A.Y."/>
            <person name="Gongora J."/>
            <person name="Dalzell P."/>
            <person name="Moran C."/>
            <person name="Bed'hom B."/>
            <person name="Abzhanov A."/>
            <person name="Burgess S.C."/>
            <person name="Cooksey A.M."/>
            <person name="Castoe T.A."/>
            <person name="Crawford N.G."/>
            <person name="Densmore L.D."/>
            <person name="Drew J.C."/>
            <person name="Edwards S.V."/>
            <person name="Faircloth B.C."/>
            <person name="Fujita M.K."/>
            <person name="Greenwold M.J."/>
            <person name="Hoffmann F.G."/>
            <person name="Howard J.M."/>
            <person name="Iguchi T."/>
            <person name="Janes D.E."/>
            <person name="Khan S.Y."/>
            <person name="Kohno S."/>
            <person name="de Koning A.J."/>
            <person name="Lance S.L."/>
            <person name="McCarthy F.M."/>
            <person name="McCormack J.E."/>
            <person name="Merchant M.E."/>
            <person name="Peterson D.G."/>
            <person name="Pollock D.D."/>
            <person name="Pourmand N."/>
            <person name="Raney B.J."/>
            <person name="Roessler K.A."/>
            <person name="Sanford J.R."/>
            <person name="Sawyer R.H."/>
            <person name="Schmidt C.J."/>
            <person name="Triplett E.W."/>
            <person name="Tuberville T.D."/>
            <person name="Venegas-Anaya M."/>
            <person name="Howard J.T."/>
            <person name="Jarvis E.D."/>
            <person name="Guillette L.J.Jr."/>
            <person name="Glenn T.C."/>
            <person name="Green R.E."/>
            <person name="Ray D.A."/>
        </authorList>
    </citation>
    <scope>NUCLEOTIDE SEQUENCE [LARGE SCALE GENOMIC DNA]</scope>
    <source>
        <strain evidence="11">KSC_2009_1</strain>
    </source>
</reference>
<dbReference type="STRING" id="8496.A0A151NV59"/>
<dbReference type="EMBL" id="AKHW03001862">
    <property type="protein sequence ID" value="KYO40757.1"/>
    <property type="molecule type" value="Genomic_DNA"/>
</dbReference>
<dbReference type="PRINTS" id="PR00245">
    <property type="entry name" value="OLFACTORYR"/>
</dbReference>
<comment type="caution">
    <text evidence="11">The sequence shown here is derived from an EMBL/GenBank/DDBJ whole genome shotgun (WGS) entry which is preliminary data.</text>
</comment>
<dbReference type="PROSITE" id="PS00237">
    <property type="entry name" value="G_PROTEIN_RECEP_F1_1"/>
    <property type="match status" value="1"/>
</dbReference>
<dbReference type="GO" id="GO:0005886">
    <property type="term" value="C:plasma membrane"/>
    <property type="evidence" value="ECO:0007669"/>
    <property type="project" value="UniProtKB-SubCell"/>
</dbReference>
<dbReference type="AlphaFoldDB" id="A0A151NV59"/>
<comment type="subcellular location">
    <subcellularLocation>
        <location evidence="1">Cell membrane</location>
        <topology evidence="1">Multi-pass membrane protein</topology>
    </subcellularLocation>
</comment>
<dbReference type="InterPro" id="IPR000725">
    <property type="entry name" value="Olfact_rcpt"/>
</dbReference>
<protein>
    <recommendedName>
        <fullName evidence="10">G-protein coupled receptors family 1 profile domain-containing protein</fullName>
    </recommendedName>
</protein>
<evidence type="ECO:0000256" key="3">
    <source>
        <dbReference type="ARBA" id="ARBA00022606"/>
    </source>
</evidence>
<keyword evidence="7 9" id="KW-0472">Membrane</keyword>
<evidence type="ECO:0000256" key="5">
    <source>
        <dbReference type="ARBA" id="ARBA00022725"/>
    </source>
</evidence>
<feature type="domain" description="G-protein coupled receptors family 1 profile" evidence="10">
    <location>
        <begin position="1"/>
        <end position="128"/>
    </location>
</feature>
<keyword evidence="6 9" id="KW-1133">Transmembrane helix</keyword>
<keyword evidence="5" id="KW-0552">Olfaction</keyword>
<evidence type="ECO:0000256" key="8">
    <source>
        <dbReference type="ARBA" id="ARBA00023224"/>
    </source>
</evidence>
<accession>A0A151NV59</accession>
<dbReference type="PANTHER" id="PTHR26453">
    <property type="entry name" value="OLFACTORY RECEPTOR"/>
    <property type="match status" value="1"/>
</dbReference>
<dbReference type="Pfam" id="PF00001">
    <property type="entry name" value="7tm_1"/>
    <property type="match status" value="1"/>
</dbReference>
<feature type="transmembrane region" description="Helical" evidence="9">
    <location>
        <begin position="40"/>
        <end position="62"/>
    </location>
</feature>